<accession>A0ABT7HSG1</accession>
<proteinExistence type="predicted"/>
<protein>
    <submittedName>
        <fullName evidence="2">Uncharacterized protein</fullName>
    </submittedName>
</protein>
<gene>
    <name evidence="2" type="ORF">NYG85_10845</name>
</gene>
<name>A0ABT7HSG1_9BACT</name>
<feature type="coiled-coil region" evidence="1">
    <location>
        <begin position="655"/>
        <end position="691"/>
    </location>
</feature>
<dbReference type="RefSeq" id="WP_284938598.1">
    <property type="nucleotide sequence ID" value="NZ_JANURM010000024.1"/>
</dbReference>
<evidence type="ECO:0000313" key="2">
    <source>
        <dbReference type="EMBL" id="MDL0089857.1"/>
    </source>
</evidence>
<keyword evidence="1" id="KW-0175">Coiled coil</keyword>
<evidence type="ECO:0000256" key="1">
    <source>
        <dbReference type="SAM" id="Coils"/>
    </source>
</evidence>
<evidence type="ECO:0000313" key="3">
    <source>
        <dbReference type="Proteomes" id="UP001173801"/>
    </source>
</evidence>
<dbReference type="Proteomes" id="UP001173801">
    <property type="component" value="Unassembled WGS sequence"/>
</dbReference>
<keyword evidence="3" id="KW-1185">Reference proteome</keyword>
<organism evidence="2 3">
    <name type="scientific">Campylobacter gastrosuis</name>
    <dbReference type="NCBI Taxonomy" id="2974576"/>
    <lineage>
        <taxon>Bacteria</taxon>
        <taxon>Pseudomonadati</taxon>
        <taxon>Campylobacterota</taxon>
        <taxon>Epsilonproteobacteria</taxon>
        <taxon>Campylobacterales</taxon>
        <taxon>Campylobacteraceae</taxon>
        <taxon>Campylobacter</taxon>
    </lineage>
</organism>
<reference evidence="2" key="1">
    <citation type="submission" date="2022-08" db="EMBL/GenBank/DDBJ databases">
        <authorList>
            <person name="Wang H."/>
        </authorList>
    </citation>
    <scope>NUCLEOTIDE SEQUENCE</scope>
    <source>
        <strain evidence="2">PS10</strain>
    </source>
</reference>
<dbReference type="EMBL" id="JANURM010000024">
    <property type="protein sequence ID" value="MDL0089857.1"/>
    <property type="molecule type" value="Genomic_DNA"/>
</dbReference>
<reference evidence="2" key="2">
    <citation type="journal article" date="2023" name="Microorganisms">
        <title>Isolation and Genomic Characteristics of Cat-Borne Campylobacter felis sp. nov. and Sheep-Borne Campylobacter ovis sp. nov.</title>
        <authorList>
            <person name="Wang H."/>
            <person name="Li Y."/>
            <person name="Gu Y."/>
            <person name="Zhou G."/>
            <person name="Chen X."/>
            <person name="Zhang X."/>
            <person name="Shao Z."/>
            <person name="Zhang J."/>
            <person name="Zhang M."/>
        </authorList>
    </citation>
    <scope>NUCLEOTIDE SEQUENCE</scope>
    <source>
        <strain evidence="2">PS10</strain>
    </source>
</reference>
<sequence length="728" mass="82012">MECPIKKTIQKSDEVIQKSLKEKWGEKVDLLFDKGEERLDKTALKIKHNAPEWANEYLFRIQEYAKDIGEITQNFTNTKSAIYAQSAKVKKYLETLSEKDSKELFNALDGDLEPTKLPAHVRPLYEKFRAIIDNNAKELIKAGALDKNYAIKDYIKRYYTDAVQQKRASAKLAIDKLHKRKNMSYDERIARGMLEDSSFAVSNTLAEQRVQLAKANALKMFADKFGKDEMFDGAVRISDETIGGGVKKYGALGGKYVPKEIADAVIDAGLVSKELNIFSNAYFKIIDHIKVNVTVKNPFTHFYNVASNLTLSYLHGDFGELTKVTRMIGTDEFKTLVNKADELGLGSQLNDLEGLRALKSDKDVGVIERIFKELYFAEGSKAGDFARNAYAWEDKIFKLARFKKNLEKLAKQKGIKYNDFAKFSKNELQEAMKDAQWSYVDYSTHLNGTLKLLDKSGVMPFLHYSVKSTPMVLKTILKNPERFILFQAAMMGAGASSWLGDNEKENLAKPKWAESGAFANLFGIKSWVKLPMDGWYLNAGRAVPGFRFDGFDKFEFSGGFVRGALNVAGGKSAMGYNNESDDDALWERVQSRTFEMMKAYFPPMTFGRYGQNLGAAIGNKIAPNTFDAPKDYNKDDLSVGEILARGVGVREFNLKKEYKNEANKVKKAYKNENNTQKRRELERKFNTIKSEAKKSGVTLDVSLLGKREIGGFGGSGGFGDKKLKIELL</sequence>
<comment type="caution">
    <text evidence="2">The sequence shown here is derived from an EMBL/GenBank/DDBJ whole genome shotgun (WGS) entry which is preliminary data.</text>
</comment>